<evidence type="ECO:0000313" key="3">
    <source>
        <dbReference type="Proteomes" id="UP001519654"/>
    </source>
</evidence>
<dbReference type="PANTHER" id="PTHR34315">
    <property type="match status" value="1"/>
</dbReference>
<keyword evidence="2" id="KW-0560">Oxidoreductase</keyword>
<keyword evidence="3" id="KW-1185">Reference proteome</keyword>
<comment type="caution">
    <text evidence="2">The sequence shown here is derived from an EMBL/GenBank/DDBJ whole genome shotgun (WGS) entry which is preliminary data.</text>
</comment>
<gene>
    <name evidence="2" type="ORF">KOI35_02955</name>
</gene>
<dbReference type="Gene3D" id="2.60.130.10">
    <property type="entry name" value="Aromatic compound dioxygenase"/>
    <property type="match status" value="1"/>
</dbReference>
<dbReference type="GO" id="GO:0051213">
    <property type="term" value="F:dioxygenase activity"/>
    <property type="evidence" value="ECO:0007669"/>
    <property type="project" value="UniProtKB-KW"/>
</dbReference>
<protein>
    <submittedName>
        <fullName evidence="2">Intradiol ring-cleavage dioxygenase</fullName>
    </submittedName>
</protein>
<proteinExistence type="predicted"/>
<evidence type="ECO:0000313" key="2">
    <source>
        <dbReference type="EMBL" id="MBU2662461.1"/>
    </source>
</evidence>
<feature type="domain" description="Intradiol ring-cleavage dioxygenases" evidence="1">
    <location>
        <begin position="69"/>
        <end position="140"/>
    </location>
</feature>
<reference evidence="2 3" key="1">
    <citation type="submission" date="2021-06" db="EMBL/GenBank/DDBJ databases">
        <title>Actinoplanes lichenicola sp. nov., and Actinoplanes ovalisporus sp. nov., isolated from lichen in Thailand.</title>
        <authorList>
            <person name="Saeng-In P."/>
            <person name="Kanchanasin P."/>
            <person name="Yuki M."/>
            <person name="Kudo T."/>
            <person name="Ohkuma M."/>
            <person name="Phongsopitanun W."/>
            <person name="Tanasupawat S."/>
        </authorList>
    </citation>
    <scope>NUCLEOTIDE SEQUENCE [LARGE SCALE GENOMIC DNA]</scope>
    <source>
        <strain evidence="2 3">NBRC 110975</strain>
    </source>
</reference>
<sequence length="232" mass="24412">MTTQVQVEAEAQQDGVGLAVDFPVLRRRRMMGLVNGTTVTTLAGGDTDVLTRSGIVRSDLRRSFGRAVGVARGVPLVVRLRVVGTADRPLAGQALYLWSADRDGAYSLHSPGLEQCNYLRGIQTSDESGWVTFYTIFPGTGDGRWPHLSYEVNPERRAVARPGSGSRPLSTAGQIGLPADVAATVYSVNGYQDSAAHLALATPVTDDGGELAMAGITGDLARGLVATGTISI</sequence>
<dbReference type="InterPro" id="IPR015889">
    <property type="entry name" value="Intradiol_dOase_core"/>
</dbReference>
<dbReference type="RefSeq" id="WP_215784407.1">
    <property type="nucleotide sequence ID" value="NZ_JAHKKG010000001.1"/>
</dbReference>
<dbReference type="InterPro" id="IPR000627">
    <property type="entry name" value="Intradiol_dOase_C"/>
</dbReference>
<keyword evidence="2" id="KW-0223">Dioxygenase</keyword>
<dbReference type="Proteomes" id="UP001519654">
    <property type="component" value="Unassembled WGS sequence"/>
</dbReference>
<dbReference type="Pfam" id="PF00775">
    <property type="entry name" value="Dioxygenase_C"/>
    <property type="match status" value="1"/>
</dbReference>
<name>A0ABS5YGJ2_9ACTN</name>
<accession>A0ABS5YGJ2</accession>
<dbReference type="PANTHER" id="PTHR34315:SF1">
    <property type="entry name" value="INTRADIOL RING-CLEAVAGE DIOXYGENASES DOMAIN-CONTAINING PROTEIN-RELATED"/>
    <property type="match status" value="1"/>
</dbReference>
<dbReference type="EMBL" id="JAHKKG010000001">
    <property type="protein sequence ID" value="MBU2662461.1"/>
    <property type="molecule type" value="Genomic_DNA"/>
</dbReference>
<evidence type="ECO:0000259" key="1">
    <source>
        <dbReference type="Pfam" id="PF00775"/>
    </source>
</evidence>
<dbReference type="SUPFAM" id="SSF49482">
    <property type="entry name" value="Aromatic compound dioxygenase"/>
    <property type="match status" value="1"/>
</dbReference>
<organism evidence="2 3">
    <name type="scientific">Paractinoplanes bogorensis</name>
    <dbReference type="NCBI Taxonomy" id="1610840"/>
    <lineage>
        <taxon>Bacteria</taxon>
        <taxon>Bacillati</taxon>
        <taxon>Actinomycetota</taxon>
        <taxon>Actinomycetes</taxon>
        <taxon>Micromonosporales</taxon>
        <taxon>Micromonosporaceae</taxon>
        <taxon>Paractinoplanes</taxon>
    </lineage>
</organism>